<sequence length="350" mass="40277">MERRAHDANTQFETVHHTPGETHHEGFPFLALPPELRLVVYDAILSDLVGDLLGPSYKLPAELPCNDITDFIRLSLVCRIIRHELRHHFEQKYLNKVMLYFHDPHEVYRVRKLCSLLAPAYGSLRFTFIRHSRAAISSLQVETNSTGYALFDDNGALFRSLCARYSTPPLCQWSVLMHNYKREFDAFGLGQVKCLDCPRVRLKTCTRDGLGPRIILGQRTCREPGAERAVVFQDWRIDGLIRDSLYHAIAGKVEDLDGLDFDCHETPVEKTAADKRHDRRAVRDRMRKQLQSQAFLTRPAMANLIENLNCECCLRCRYADGGRGHVCHERMRGPHQDCECGRHEPRCSHV</sequence>
<dbReference type="AlphaFoldDB" id="A0A9W7SQP9"/>
<dbReference type="Proteomes" id="UP001138500">
    <property type="component" value="Unassembled WGS sequence"/>
</dbReference>
<comment type="caution">
    <text evidence="2">The sequence shown here is derived from an EMBL/GenBank/DDBJ whole genome shotgun (WGS) entry which is preliminary data.</text>
</comment>
<gene>
    <name evidence="2" type="ORF">Tdes44962_MAKER03261</name>
</gene>
<organism evidence="2 3">
    <name type="scientific">Teratosphaeria destructans</name>
    <dbReference type="NCBI Taxonomy" id="418781"/>
    <lineage>
        <taxon>Eukaryota</taxon>
        <taxon>Fungi</taxon>
        <taxon>Dikarya</taxon>
        <taxon>Ascomycota</taxon>
        <taxon>Pezizomycotina</taxon>
        <taxon>Dothideomycetes</taxon>
        <taxon>Dothideomycetidae</taxon>
        <taxon>Mycosphaerellales</taxon>
        <taxon>Teratosphaeriaceae</taxon>
        <taxon>Teratosphaeria</taxon>
    </lineage>
</organism>
<reference evidence="2 3" key="2">
    <citation type="journal article" date="2021" name="Curr. Genet.">
        <title>Genetic response to nitrogen starvation in the aggressive Eucalyptus foliar pathogen Teratosphaeria destructans.</title>
        <authorList>
            <person name="Havenga M."/>
            <person name="Wingfield B.D."/>
            <person name="Wingfield M.J."/>
            <person name="Dreyer L.L."/>
            <person name="Roets F."/>
            <person name="Aylward J."/>
        </authorList>
    </citation>
    <scope>NUCLEOTIDE SEQUENCE [LARGE SCALE GENOMIC DNA]</scope>
    <source>
        <strain evidence="2">CMW44962</strain>
    </source>
</reference>
<evidence type="ECO:0008006" key="4">
    <source>
        <dbReference type="Google" id="ProtNLM"/>
    </source>
</evidence>
<proteinExistence type="predicted"/>
<feature type="region of interest" description="Disordered" evidence="1">
    <location>
        <begin position="1"/>
        <end position="22"/>
    </location>
</feature>
<evidence type="ECO:0000256" key="1">
    <source>
        <dbReference type="SAM" id="MobiDB-lite"/>
    </source>
</evidence>
<evidence type="ECO:0000313" key="3">
    <source>
        <dbReference type="Proteomes" id="UP001138500"/>
    </source>
</evidence>
<dbReference type="OrthoDB" id="5314997at2759"/>
<keyword evidence="3" id="KW-1185">Reference proteome</keyword>
<accession>A0A9W7SQP9</accession>
<evidence type="ECO:0000313" key="2">
    <source>
        <dbReference type="EMBL" id="KAH9826874.1"/>
    </source>
</evidence>
<reference evidence="2 3" key="1">
    <citation type="journal article" date="2018" name="IMA Fungus">
        <title>IMA Genome-F 10: Nine draft genome sequences of Claviceps purpurea s.lat., including C. arundinis, C. humidiphila, and C. cf. spartinae, pseudomolecules for the pitch canker pathogen Fusarium circinatum, draft genome of Davidsoniella eucalypti, Grosmannia galeiformis, Quambalaria eucalypti, and Teratosphaeria destructans.</title>
        <authorList>
            <person name="Wingfield B.D."/>
            <person name="Liu M."/>
            <person name="Nguyen H.D."/>
            <person name="Lane F.A."/>
            <person name="Morgan S.W."/>
            <person name="De Vos L."/>
            <person name="Wilken P.M."/>
            <person name="Duong T.A."/>
            <person name="Aylward J."/>
            <person name="Coetzee M.P."/>
            <person name="Dadej K."/>
            <person name="De Beer Z.W."/>
            <person name="Findlay W."/>
            <person name="Havenga M."/>
            <person name="Kolarik M."/>
            <person name="Menzies J.G."/>
            <person name="Naidoo K."/>
            <person name="Pochopski O."/>
            <person name="Shoukouhi P."/>
            <person name="Santana Q.C."/>
            <person name="Seifert K.A."/>
            <person name="Soal N."/>
            <person name="Steenkamp E.T."/>
            <person name="Tatham C.T."/>
            <person name="van der Nest M.A."/>
            <person name="Wingfield M.J."/>
        </authorList>
    </citation>
    <scope>NUCLEOTIDE SEQUENCE [LARGE SCALE GENOMIC DNA]</scope>
    <source>
        <strain evidence="2">CMW44962</strain>
    </source>
</reference>
<dbReference type="EMBL" id="RIBY02001945">
    <property type="protein sequence ID" value="KAH9826874.1"/>
    <property type="molecule type" value="Genomic_DNA"/>
</dbReference>
<name>A0A9W7SQP9_9PEZI</name>
<protein>
    <recommendedName>
        <fullName evidence="4">F-box domain-containing protein</fullName>
    </recommendedName>
</protein>